<dbReference type="Gene3D" id="3.40.50.1820">
    <property type="entry name" value="alpha/beta hydrolase"/>
    <property type="match status" value="1"/>
</dbReference>
<keyword evidence="1" id="KW-0808">Transferase</keyword>
<evidence type="ECO:0000313" key="1">
    <source>
        <dbReference type="EMBL" id="VEI73529.1"/>
    </source>
</evidence>
<organism evidence="1 2">
    <name type="scientific">Serratia fonticola</name>
    <dbReference type="NCBI Taxonomy" id="47917"/>
    <lineage>
        <taxon>Bacteria</taxon>
        <taxon>Pseudomonadati</taxon>
        <taxon>Pseudomonadota</taxon>
        <taxon>Gammaproteobacteria</taxon>
        <taxon>Enterobacterales</taxon>
        <taxon>Yersiniaceae</taxon>
        <taxon>Serratia</taxon>
    </lineage>
</organism>
<evidence type="ECO:0000313" key="2">
    <source>
        <dbReference type="Proteomes" id="UP000270487"/>
    </source>
</evidence>
<reference evidence="1 2" key="1">
    <citation type="submission" date="2018-12" db="EMBL/GenBank/DDBJ databases">
        <authorList>
            <consortium name="Pathogen Informatics"/>
        </authorList>
    </citation>
    <scope>NUCLEOTIDE SEQUENCE [LARGE SCALE GENOMIC DNA]</scope>
    <source>
        <strain evidence="1 2">NCTC13193</strain>
    </source>
</reference>
<dbReference type="InterPro" id="IPR029058">
    <property type="entry name" value="AB_hydrolase_fold"/>
</dbReference>
<name>A0A448T0Y3_SERFO</name>
<keyword evidence="1" id="KW-0548">Nucleotidyltransferase</keyword>
<sequence>MLDDNVLKEVQREREQFLAVSEDTLDPALGEARVAMFDNIEANYADSVRLLSHTHTAHFQGQATLFVAKRTLQAGMDVQQTWAEYVDALQVFELDCAHVDIVSPASFKVLGPLLNRVLRAI</sequence>
<accession>A0A448T0Y3</accession>
<dbReference type="EC" id="2.7.7.-" evidence="1"/>
<dbReference type="SUPFAM" id="SSF53474">
    <property type="entry name" value="alpha/beta-Hydrolases"/>
    <property type="match status" value="1"/>
</dbReference>
<dbReference type="Proteomes" id="UP000270487">
    <property type="component" value="Chromosome"/>
</dbReference>
<dbReference type="GO" id="GO:0016779">
    <property type="term" value="F:nucleotidyltransferase activity"/>
    <property type="evidence" value="ECO:0007669"/>
    <property type="project" value="UniProtKB-KW"/>
</dbReference>
<dbReference type="EMBL" id="LR134492">
    <property type="protein sequence ID" value="VEI73529.1"/>
    <property type="molecule type" value="Genomic_DNA"/>
</dbReference>
<gene>
    <name evidence="1" type="primary">entF_1</name>
    <name evidence="1" type="ORF">NCTC13193_04210</name>
</gene>
<dbReference type="AlphaFoldDB" id="A0A448T0Y3"/>
<proteinExistence type="predicted"/>
<protein>
    <submittedName>
        <fullName evidence="1">Enterobactin synthase component F</fullName>
        <ecNumber evidence="1">2.7.7.-</ecNumber>
    </submittedName>
</protein>